<gene>
    <name evidence="1" type="ORF">M409DRAFT_33184</name>
</gene>
<reference evidence="1" key="1">
    <citation type="journal article" date="2020" name="Stud. Mycol.">
        <title>101 Dothideomycetes genomes: a test case for predicting lifestyles and emergence of pathogens.</title>
        <authorList>
            <person name="Haridas S."/>
            <person name="Albert R."/>
            <person name="Binder M."/>
            <person name="Bloem J."/>
            <person name="Labutti K."/>
            <person name="Salamov A."/>
            <person name="Andreopoulos B."/>
            <person name="Baker S."/>
            <person name="Barry K."/>
            <person name="Bills G."/>
            <person name="Bluhm B."/>
            <person name="Cannon C."/>
            <person name="Castanera R."/>
            <person name="Culley D."/>
            <person name="Daum C."/>
            <person name="Ezra D."/>
            <person name="Gonzalez J."/>
            <person name="Henrissat B."/>
            <person name="Kuo A."/>
            <person name="Liang C."/>
            <person name="Lipzen A."/>
            <person name="Lutzoni F."/>
            <person name="Magnuson J."/>
            <person name="Mondo S."/>
            <person name="Nolan M."/>
            <person name="Ohm R."/>
            <person name="Pangilinan J."/>
            <person name="Park H.-J."/>
            <person name="Ramirez L."/>
            <person name="Alfaro M."/>
            <person name="Sun H."/>
            <person name="Tritt A."/>
            <person name="Yoshinaga Y."/>
            <person name="Zwiers L.-H."/>
            <person name="Turgeon B."/>
            <person name="Goodwin S."/>
            <person name="Spatafora J."/>
            <person name="Crous P."/>
            <person name="Grigoriev I."/>
        </authorList>
    </citation>
    <scope>NUCLEOTIDE SEQUENCE</scope>
    <source>
        <strain evidence="1">ATCC 36951</strain>
    </source>
</reference>
<evidence type="ECO:0000313" key="2">
    <source>
        <dbReference type="Proteomes" id="UP000799537"/>
    </source>
</evidence>
<dbReference type="EMBL" id="ML993674">
    <property type="protein sequence ID" value="KAF2158393.1"/>
    <property type="molecule type" value="Genomic_DNA"/>
</dbReference>
<dbReference type="RefSeq" id="XP_033659282.1">
    <property type="nucleotide sequence ID" value="XM_033810280.1"/>
</dbReference>
<dbReference type="GeneID" id="54563552"/>
<organism evidence="1 2">
    <name type="scientific">Zasmidium cellare ATCC 36951</name>
    <dbReference type="NCBI Taxonomy" id="1080233"/>
    <lineage>
        <taxon>Eukaryota</taxon>
        <taxon>Fungi</taxon>
        <taxon>Dikarya</taxon>
        <taxon>Ascomycota</taxon>
        <taxon>Pezizomycotina</taxon>
        <taxon>Dothideomycetes</taxon>
        <taxon>Dothideomycetidae</taxon>
        <taxon>Mycosphaerellales</taxon>
        <taxon>Mycosphaerellaceae</taxon>
        <taxon>Zasmidium</taxon>
    </lineage>
</organism>
<dbReference type="AlphaFoldDB" id="A0A6A6BV52"/>
<accession>A0A6A6BV52</accession>
<evidence type="ECO:0008006" key="3">
    <source>
        <dbReference type="Google" id="ProtNLM"/>
    </source>
</evidence>
<dbReference type="InterPro" id="IPR027417">
    <property type="entry name" value="P-loop_NTPase"/>
</dbReference>
<dbReference type="Pfam" id="PF17784">
    <property type="entry name" value="Sulfotransfer_4"/>
    <property type="match status" value="1"/>
</dbReference>
<protein>
    <recommendedName>
        <fullName evidence="3">P-loop containing nucleoside triphosphate hydrolase protein</fullName>
    </recommendedName>
</protein>
<dbReference type="Proteomes" id="UP000799537">
    <property type="component" value="Unassembled WGS sequence"/>
</dbReference>
<proteinExistence type="predicted"/>
<dbReference type="PANTHER" id="PTHR36978:SF4">
    <property type="entry name" value="P-LOOP CONTAINING NUCLEOSIDE TRIPHOSPHATE HYDROLASE PROTEIN"/>
    <property type="match status" value="1"/>
</dbReference>
<feature type="non-terminal residue" evidence="1">
    <location>
        <position position="1"/>
    </location>
</feature>
<evidence type="ECO:0000313" key="1">
    <source>
        <dbReference type="EMBL" id="KAF2158393.1"/>
    </source>
</evidence>
<name>A0A6A6BV52_ZASCE</name>
<dbReference type="Gene3D" id="3.40.50.300">
    <property type="entry name" value="P-loop containing nucleotide triphosphate hydrolases"/>
    <property type="match status" value="1"/>
</dbReference>
<sequence>IFSPPKAQASQRNKPLQVLALGLSRTGTESLKRALEILDYDHVYHGFDFLKHPDQVLQWVPLLEQKIAGRKDFSAGDFDGIIGHCEAVSDLPCSALSSELLSAYPDALIITNHRKNVDDWYASYYQTVDPLVTNWWYSFLCHFEFEAYWARRLVCRVQDIHYHGDFKHRGKEGYENHYANLRAEAKDRCLEWTVEDGWEPLCSFLGKAVPEVDFPRGN</sequence>
<dbReference type="InterPro" id="IPR040632">
    <property type="entry name" value="Sulfotransfer_4"/>
</dbReference>
<keyword evidence="2" id="KW-1185">Reference proteome</keyword>
<dbReference type="OrthoDB" id="408152at2759"/>
<dbReference type="SUPFAM" id="SSF52540">
    <property type="entry name" value="P-loop containing nucleoside triphosphate hydrolases"/>
    <property type="match status" value="1"/>
</dbReference>
<feature type="non-terminal residue" evidence="1">
    <location>
        <position position="218"/>
    </location>
</feature>
<dbReference type="PANTHER" id="PTHR36978">
    <property type="entry name" value="P-LOOP CONTAINING NUCLEOTIDE TRIPHOSPHATE HYDROLASE"/>
    <property type="match status" value="1"/>
</dbReference>